<proteinExistence type="predicted"/>
<gene>
    <name evidence="1" type="ORF">DN745_05355</name>
</gene>
<accession>A0A2Z4FJD4</accession>
<sequence>MIYRLPYFEELDLTQLDEYYDVEIKLGSDEIKIDLNFEVEEIDPGSMDLVKRSIEDIESQDAKNRAHISSDFYSESAGTVKSFMKFHIDEIGSALSGIVDFDDTSKSFDQQLMEKLKLVRMGFYPQYSTGFIVFDYIVGREISDEIVVVNIDRQGELINIAWES</sequence>
<reference evidence="1 2" key="1">
    <citation type="submission" date="2018-06" db="EMBL/GenBank/DDBJ databases">
        <title>Lujinxingia sediminis gen. nov. sp. nov., a new facultative anaerobic member of the class Deltaproteobacteria, and proposal of Lujinxingaceae fam. nov.</title>
        <authorList>
            <person name="Guo L.-Y."/>
            <person name="Li C.-M."/>
            <person name="Wang S."/>
            <person name="Du Z.-J."/>
        </authorList>
    </citation>
    <scope>NUCLEOTIDE SEQUENCE [LARGE SCALE GENOMIC DNA]</scope>
    <source>
        <strain evidence="1 2">FA350</strain>
    </source>
</reference>
<evidence type="ECO:0000313" key="2">
    <source>
        <dbReference type="Proteomes" id="UP000249799"/>
    </source>
</evidence>
<dbReference type="AlphaFoldDB" id="A0A2Z4FJD4"/>
<keyword evidence="2" id="KW-1185">Reference proteome</keyword>
<dbReference type="OrthoDB" id="5120701at2"/>
<name>A0A2Z4FJD4_9DELT</name>
<dbReference type="KEGG" id="bsed:DN745_05355"/>
<dbReference type="EMBL" id="CP030032">
    <property type="protein sequence ID" value="AWV88796.1"/>
    <property type="molecule type" value="Genomic_DNA"/>
</dbReference>
<protein>
    <submittedName>
        <fullName evidence="1">Uncharacterized protein</fullName>
    </submittedName>
</protein>
<evidence type="ECO:0000313" key="1">
    <source>
        <dbReference type="EMBL" id="AWV88796.1"/>
    </source>
</evidence>
<organism evidence="1 2">
    <name type="scientific">Bradymonas sediminis</name>
    <dbReference type="NCBI Taxonomy" id="1548548"/>
    <lineage>
        <taxon>Bacteria</taxon>
        <taxon>Deltaproteobacteria</taxon>
        <taxon>Bradymonadales</taxon>
        <taxon>Bradymonadaceae</taxon>
        <taxon>Bradymonas</taxon>
    </lineage>
</organism>
<dbReference type="Proteomes" id="UP000249799">
    <property type="component" value="Chromosome"/>
</dbReference>